<protein>
    <submittedName>
        <fullName evidence="2">Uncharacterized protein</fullName>
    </submittedName>
</protein>
<gene>
    <name evidence="2" type="ORF">EX30DRAFT_338894</name>
</gene>
<organism evidence="2 3">
    <name type="scientific">Ascodesmis nigricans</name>
    <dbReference type="NCBI Taxonomy" id="341454"/>
    <lineage>
        <taxon>Eukaryota</taxon>
        <taxon>Fungi</taxon>
        <taxon>Dikarya</taxon>
        <taxon>Ascomycota</taxon>
        <taxon>Pezizomycotina</taxon>
        <taxon>Pezizomycetes</taxon>
        <taxon>Pezizales</taxon>
        <taxon>Ascodesmidaceae</taxon>
        <taxon>Ascodesmis</taxon>
    </lineage>
</organism>
<keyword evidence="3" id="KW-1185">Reference proteome</keyword>
<feature type="signal peptide" evidence="1">
    <location>
        <begin position="1"/>
        <end position="22"/>
    </location>
</feature>
<dbReference type="Proteomes" id="UP000298138">
    <property type="component" value="Unassembled WGS sequence"/>
</dbReference>
<dbReference type="InParanoid" id="A0A4S2N516"/>
<evidence type="ECO:0000313" key="2">
    <source>
        <dbReference type="EMBL" id="TGZ84359.1"/>
    </source>
</evidence>
<sequence>MPPAPTTLTLLLLFTLFTLALTTPPNQPFTLLPDSTAPPPLLGKHLTINTLNARYPYLGIDNGGTLLKGYLKTHTDPSRGDVIVLGDLGAASTGMNLSLIWLRPTFSTPPYFVRVGNPAADVEMSASMWTDWRVREMEKVPVPSSGGGGNWNGNFSAVGGGYMLDYGEMAPVGEALWSACSITGGWVLYYGLMSTPRVGCTERFKMRVVFESDWKNNLRRH</sequence>
<proteinExistence type="predicted"/>
<dbReference type="EMBL" id="ML220113">
    <property type="protein sequence ID" value="TGZ84359.1"/>
    <property type="molecule type" value="Genomic_DNA"/>
</dbReference>
<reference evidence="2 3" key="1">
    <citation type="submission" date="2019-04" db="EMBL/GenBank/DDBJ databases">
        <title>Comparative genomics and transcriptomics to analyze fruiting body development in filamentous ascomycetes.</title>
        <authorList>
            <consortium name="DOE Joint Genome Institute"/>
            <person name="Lutkenhaus R."/>
            <person name="Traeger S."/>
            <person name="Breuer J."/>
            <person name="Kuo A."/>
            <person name="Lipzen A."/>
            <person name="Pangilinan J."/>
            <person name="Dilworth D."/>
            <person name="Sandor L."/>
            <person name="Poggeler S."/>
            <person name="Barry K."/>
            <person name="Grigoriev I.V."/>
            <person name="Nowrousian M."/>
        </authorList>
    </citation>
    <scope>NUCLEOTIDE SEQUENCE [LARGE SCALE GENOMIC DNA]</scope>
    <source>
        <strain evidence="2 3">CBS 389.68</strain>
    </source>
</reference>
<evidence type="ECO:0000256" key="1">
    <source>
        <dbReference type="SAM" id="SignalP"/>
    </source>
</evidence>
<dbReference type="AlphaFoldDB" id="A0A4S2N516"/>
<accession>A0A4S2N516</accession>
<evidence type="ECO:0000313" key="3">
    <source>
        <dbReference type="Proteomes" id="UP000298138"/>
    </source>
</evidence>
<keyword evidence="1" id="KW-0732">Signal</keyword>
<name>A0A4S2N516_9PEZI</name>
<feature type="chain" id="PRO_5020481224" evidence="1">
    <location>
        <begin position="23"/>
        <end position="221"/>
    </location>
</feature>